<evidence type="ECO:0000313" key="8">
    <source>
        <dbReference type="Proteomes" id="UP000027946"/>
    </source>
</evidence>
<keyword evidence="3" id="KW-0378">Hydrolase</keyword>
<dbReference type="EMBL" id="JJMM01000026">
    <property type="protein sequence ID" value="KDR94072.1"/>
    <property type="molecule type" value="Genomic_DNA"/>
</dbReference>
<proteinExistence type="inferred from homology"/>
<dbReference type="GO" id="GO:0008234">
    <property type="term" value="F:cysteine-type peptidase activity"/>
    <property type="evidence" value="ECO:0007669"/>
    <property type="project" value="UniProtKB-KW"/>
</dbReference>
<evidence type="ECO:0000256" key="1">
    <source>
        <dbReference type="ARBA" id="ARBA00022517"/>
    </source>
</evidence>
<dbReference type="InterPro" id="IPR036764">
    <property type="entry name" value="Peptidase_Prp_sf"/>
</dbReference>
<sequence>MITVSISRNSKNNKIMEFEISGHAGYDEYGRDIVCSAISILAQTAVIGLLEYVRIDCTYEIKDGYLYCKLPQHCSEQEQVKIDSILETMVLGIENIKNGYGSYVSIEYKEV</sequence>
<evidence type="ECO:0000256" key="5">
    <source>
        <dbReference type="ARBA" id="ARBA00044503"/>
    </source>
</evidence>
<dbReference type="PANTHER" id="PTHR39178:SF1">
    <property type="entry name" value="RIBOSOMAL-PROCESSING CYSTEINE PROTEASE PRP"/>
    <property type="match status" value="1"/>
</dbReference>
<gene>
    <name evidence="7" type="ORF">CLIT_23c03440</name>
</gene>
<dbReference type="STRING" id="1121324.CLIT_23c03440"/>
<dbReference type="Gene3D" id="3.30.70.1490">
    <property type="entry name" value="Cysteine protease Prp"/>
    <property type="match status" value="1"/>
</dbReference>
<keyword evidence="1" id="KW-0690">Ribosome biogenesis</keyword>
<dbReference type="eggNOG" id="COG2868">
    <property type="taxonomic scope" value="Bacteria"/>
</dbReference>
<dbReference type="GO" id="GO:0006508">
    <property type="term" value="P:proteolysis"/>
    <property type="evidence" value="ECO:0007669"/>
    <property type="project" value="UniProtKB-KW"/>
</dbReference>
<dbReference type="PANTHER" id="PTHR39178">
    <property type="entry name" value="HYPOTHETICAL RIBOSOME-ASSOCIATED PROTEIN"/>
    <property type="match status" value="1"/>
</dbReference>
<dbReference type="Pfam" id="PF04327">
    <property type="entry name" value="Peptidase_Prp"/>
    <property type="match status" value="1"/>
</dbReference>
<evidence type="ECO:0000313" key="7">
    <source>
        <dbReference type="EMBL" id="KDR94072.1"/>
    </source>
</evidence>
<protein>
    <recommendedName>
        <fullName evidence="6">Ribosomal processing cysteine protease Prp</fullName>
    </recommendedName>
</protein>
<keyword evidence="4" id="KW-0788">Thiol protease</keyword>
<dbReference type="InterPro" id="IPR007422">
    <property type="entry name" value="Peptidase_Prp"/>
</dbReference>
<evidence type="ECO:0000256" key="4">
    <source>
        <dbReference type="ARBA" id="ARBA00022807"/>
    </source>
</evidence>
<organism evidence="7 8">
    <name type="scientific">Peptoclostridium litorale DSM 5388</name>
    <dbReference type="NCBI Taxonomy" id="1121324"/>
    <lineage>
        <taxon>Bacteria</taxon>
        <taxon>Bacillati</taxon>
        <taxon>Bacillota</taxon>
        <taxon>Clostridia</taxon>
        <taxon>Peptostreptococcales</taxon>
        <taxon>Peptoclostridiaceae</taxon>
        <taxon>Peptoclostridium</taxon>
    </lineage>
</organism>
<reference evidence="7 8" key="1">
    <citation type="submission" date="2014-03" db="EMBL/GenBank/DDBJ databases">
        <title>Genome sequence of Clostridium litorale W6, DSM 5388.</title>
        <authorList>
            <person name="Poehlein A."/>
            <person name="Jagirdar A."/>
            <person name="Khonsari B."/>
            <person name="Chibani C.M."/>
            <person name="Gutierrez Gutierrez D.A."/>
            <person name="Davydova E."/>
            <person name="Alghaithi H.S."/>
            <person name="Nair K.P."/>
            <person name="Dhamotharan K."/>
            <person name="Chandran L."/>
            <person name="G W."/>
            <person name="Daniel R."/>
        </authorList>
    </citation>
    <scope>NUCLEOTIDE SEQUENCE [LARGE SCALE GENOMIC DNA]</scope>
    <source>
        <strain evidence="7 8">W6</strain>
    </source>
</reference>
<evidence type="ECO:0000256" key="6">
    <source>
        <dbReference type="ARBA" id="ARBA00044538"/>
    </source>
</evidence>
<dbReference type="AlphaFoldDB" id="A0A069RIK7"/>
<dbReference type="SUPFAM" id="SSF118010">
    <property type="entry name" value="TM1457-like"/>
    <property type="match status" value="1"/>
</dbReference>
<dbReference type="RefSeq" id="WP_038267894.1">
    <property type="nucleotide sequence ID" value="NZ_FSRH01000003.1"/>
</dbReference>
<comment type="caution">
    <text evidence="7">The sequence shown here is derived from an EMBL/GenBank/DDBJ whole genome shotgun (WGS) entry which is preliminary data.</text>
</comment>
<accession>A0A069RIK7</accession>
<keyword evidence="8" id="KW-1185">Reference proteome</keyword>
<evidence type="ECO:0000256" key="3">
    <source>
        <dbReference type="ARBA" id="ARBA00022801"/>
    </source>
</evidence>
<keyword evidence="2" id="KW-0645">Protease</keyword>
<dbReference type="Proteomes" id="UP000027946">
    <property type="component" value="Unassembled WGS sequence"/>
</dbReference>
<dbReference type="OrthoDB" id="48998at2"/>
<name>A0A069RIK7_PEPLI</name>
<dbReference type="GO" id="GO:0042254">
    <property type="term" value="P:ribosome biogenesis"/>
    <property type="evidence" value="ECO:0007669"/>
    <property type="project" value="UniProtKB-KW"/>
</dbReference>
<dbReference type="CDD" id="cd16332">
    <property type="entry name" value="Prp-like"/>
    <property type="match status" value="1"/>
</dbReference>
<comment type="similarity">
    <text evidence="5">Belongs to the Prp family.</text>
</comment>
<evidence type="ECO:0000256" key="2">
    <source>
        <dbReference type="ARBA" id="ARBA00022670"/>
    </source>
</evidence>